<dbReference type="InterPro" id="IPR050454">
    <property type="entry name" value="RTT106/SSRP1_HistChap/FACT"/>
</dbReference>
<accession>A0A2T7E8Y3</accession>
<dbReference type="InterPro" id="IPR035417">
    <property type="entry name" value="SSRP1/POB3_N"/>
</dbReference>
<dbReference type="Proteomes" id="UP000244336">
    <property type="component" value="Chromosome 3"/>
</dbReference>
<dbReference type="PRINTS" id="PR00887">
    <property type="entry name" value="SSRCOGNITION"/>
</dbReference>
<evidence type="ECO:0000256" key="5">
    <source>
        <dbReference type="ARBA" id="ARBA00022763"/>
    </source>
</evidence>
<feature type="region of interest" description="Disordered" evidence="13">
    <location>
        <begin position="455"/>
        <end position="572"/>
    </location>
</feature>
<feature type="compositionally biased region" description="Gly residues" evidence="13">
    <location>
        <begin position="560"/>
        <end position="572"/>
    </location>
</feature>
<dbReference type="CDD" id="cd13230">
    <property type="entry name" value="PH1_SSRP1-like"/>
    <property type="match status" value="1"/>
</dbReference>
<dbReference type="Pfam" id="PF03531">
    <property type="entry name" value="SSrecog"/>
    <property type="match status" value="1"/>
</dbReference>
<evidence type="ECO:0000259" key="14">
    <source>
        <dbReference type="PROSITE" id="PS50118"/>
    </source>
</evidence>
<keyword evidence="16" id="KW-1185">Reference proteome</keyword>
<name>A0A2T7E8Y3_9POAL</name>
<dbReference type="SUPFAM" id="SSF47095">
    <property type="entry name" value="HMG-box"/>
    <property type="match status" value="1"/>
</dbReference>
<sequence length="572" mass="63807">MTDGHHFNNISLGGRGGFFKLCSGGFAWKKQGGGKIIEVDKADITSVAWMRIPKSYQLNVGTKEGLFYRFFGFRQQDVSNLSNFIQRSTGISPQEKQLSISRHNWGGAKIDGTRLCFNVGEKEALEVSLADVSQAQMQGKTDVVLEFHIDDTTAANEKDLLTDLSFHVPTSNAQFIGDEHRTSAQMLCQEILHRADNGSPSEAAVVTFEGVAILTPRGRYSVELHQSFLRLQRQANDFKIQYSSILHLFILAKSQNPHTFVVIALDPPIRKGQTLYPHIVIQFVTEAMVERELALSEQGQIHAVFSNVLCGLSGAKVTRPSTFRSCQHGYAVKSALKAEDGLLYPLEKAFFFLPKPLTLILYEEIEYVLFERHGAGGVNISSQYFDLLVKLKNNQEHLFSNIQRIEYQNLFSFISDKHLKILNLGDGQKRTGGVTSVLESTDDDSMDPHLERIKNQACNEESDEEDEDFVVDKDDSGSPSDDSEEEDSGASMSGDEKENIKNSNPELTTTEIAKKLGERWQKMTVCLQKPRRDSQPYMEQSRADKQRYEQESAAYRGAGAQQGPGGGSGGRL</sequence>
<feature type="compositionally biased region" description="Basic and acidic residues" evidence="13">
    <location>
        <begin position="541"/>
        <end position="550"/>
    </location>
</feature>
<dbReference type="OrthoDB" id="498543at2759"/>
<dbReference type="PROSITE" id="PS50118">
    <property type="entry name" value="HMG_BOX_2"/>
    <property type="match status" value="1"/>
</dbReference>
<dbReference type="InterPro" id="IPR036910">
    <property type="entry name" value="HMG_box_dom_sf"/>
</dbReference>
<keyword evidence="8 12" id="KW-0804">Transcription</keyword>
<dbReference type="SMART" id="SM01287">
    <property type="entry name" value="Rtt106"/>
    <property type="match status" value="1"/>
</dbReference>
<dbReference type="CDD" id="cd13231">
    <property type="entry name" value="PH2_SSRP1-like"/>
    <property type="match status" value="1"/>
</dbReference>
<feature type="compositionally biased region" description="Basic and acidic residues" evidence="13">
    <location>
        <begin position="512"/>
        <end position="521"/>
    </location>
</feature>
<dbReference type="GO" id="GO:0006281">
    <property type="term" value="P:DNA repair"/>
    <property type="evidence" value="ECO:0007669"/>
    <property type="project" value="UniProtKB-KW"/>
</dbReference>
<feature type="compositionally biased region" description="Acidic residues" evidence="13">
    <location>
        <begin position="460"/>
        <end position="469"/>
    </location>
</feature>
<dbReference type="FunFam" id="2.30.29.220:FF:000002">
    <property type="entry name" value="FACT complex subunit SSRP1"/>
    <property type="match status" value="1"/>
</dbReference>
<keyword evidence="7 11" id="KW-0238">DNA-binding</keyword>
<dbReference type="Pfam" id="PF00505">
    <property type="entry name" value="HMG_box"/>
    <property type="match status" value="1"/>
</dbReference>
<comment type="similarity">
    <text evidence="1 12">Belongs to the SSRP1 family.</text>
</comment>
<keyword evidence="4 12" id="KW-0235">DNA replication</keyword>
<dbReference type="InterPro" id="IPR011993">
    <property type="entry name" value="PH-like_dom_sf"/>
</dbReference>
<evidence type="ECO:0000256" key="10">
    <source>
        <dbReference type="ARBA" id="ARBA00023242"/>
    </source>
</evidence>
<dbReference type="Gene3D" id="2.30.29.220">
    <property type="entry name" value="Structure-specific recognition protein (SSRP1)"/>
    <property type="match status" value="1"/>
</dbReference>
<dbReference type="Pfam" id="PF08512">
    <property type="entry name" value="Rttp106-like_middle"/>
    <property type="match status" value="1"/>
</dbReference>
<keyword evidence="6 12" id="KW-0805">Transcription regulation</keyword>
<dbReference type="GO" id="GO:0048731">
    <property type="term" value="P:system development"/>
    <property type="evidence" value="ECO:0007669"/>
    <property type="project" value="UniProtKB-ARBA"/>
</dbReference>
<keyword evidence="9 12" id="KW-0234">DNA repair</keyword>
<evidence type="ECO:0000313" key="16">
    <source>
        <dbReference type="Proteomes" id="UP000244336"/>
    </source>
</evidence>
<evidence type="ECO:0000256" key="13">
    <source>
        <dbReference type="SAM" id="MobiDB-lite"/>
    </source>
</evidence>
<dbReference type="FunFam" id="2.30.29.30:FF:000214">
    <property type="entry name" value="FACT complex subunit SSRP1"/>
    <property type="match status" value="1"/>
</dbReference>
<keyword evidence="3 12" id="KW-0158">Chromosome</keyword>
<dbReference type="Gramene" id="PUZ64295">
    <property type="protein sequence ID" value="PUZ64295"/>
    <property type="gene ID" value="GQ55_3G132900"/>
</dbReference>
<dbReference type="Gene3D" id="2.30.29.150">
    <property type="match status" value="1"/>
</dbReference>
<dbReference type="InterPro" id="IPR024954">
    <property type="entry name" value="SSRP1_DD"/>
</dbReference>
<dbReference type="EMBL" id="CM009751">
    <property type="protein sequence ID" value="PUZ64295.1"/>
    <property type="molecule type" value="Genomic_DNA"/>
</dbReference>
<comment type="function">
    <text evidence="12">Component of the FACT complex, a general chromatin factor that acts to reorganize nucleosomes. The FACT complex is involved in multiple processes that require DNA as a template such as mRNA elongation, DNA replication and DNA repair. During transcription elongation the FACT complex acts as a histone chaperone that both destabilizes and restores nucleosomal structure. It facilitates the passage of RNA polymerase II and transcription by promoting the dissociation of one histone H2A-H2B dimer from the nucleosome, then subsequently promotes the reestablishment of the nucleosome following the passage of RNA polymerase II.</text>
</comment>
<dbReference type="PANTHER" id="PTHR45849:SF2">
    <property type="entry name" value="FACT COMPLEX SUBUNIT SSRP1-B"/>
    <property type="match status" value="1"/>
</dbReference>
<dbReference type="Gene3D" id="1.10.30.10">
    <property type="entry name" value="High mobility group box domain"/>
    <property type="match status" value="1"/>
</dbReference>
<dbReference type="InterPro" id="IPR013719">
    <property type="entry name" value="RTT106/SPT16-like_middle_dom"/>
</dbReference>
<evidence type="ECO:0000256" key="8">
    <source>
        <dbReference type="ARBA" id="ARBA00023163"/>
    </source>
</evidence>
<evidence type="ECO:0000256" key="3">
    <source>
        <dbReference type="ARBA" id="ARBA00022454"/>
    </source>
</evidence>
<gene>
    <name evidence="15" type="ORF">GQ55_3G132900</name>
</gene>
<feature type="DNA-binding region" description="HMG box" evidence="11">
    <location>
        <begin position="495"/>
        <end position="556"/>
    </location>
</feature>
<dbReference type="GO" id="GO:0031491">
    <property type="term" value="F:nucleosome binding"/>
    <property type="evidence" value="ECO:0007669"/>
    <property type="project" value="TreeGrafter"/>
</dbReference>
<dbReference type="FunFam" id="2.30.29.150:FF:000001">
    <property type="entry name" value="Fact complex subunit ssrp1"/>
    <property type="match status" value="1"/>
</dbReference>
<keyword evidence="5 12" id="KW-0227">DNA damage</keyword>
<dbReference type="Pfam" id="PF21103">
    <property type="entry name" value="PH1_SSRP1-like"/>
    <property type="match status" value="1"/>
</dbReference>
<comment type="subunit">
    <text evidence="2">Component of the FACT complex, a stable heterodimer of SPT16 and SSRP1.</text>
</comment>
<keyword evidence="10 11" id="KW-0539">Nucleus</keyword>
<dbReference type="InterPro" id="IPR009071">
    <property type="entry name" value="HMG_box_dom"/>
</dbReference>
<dbReference type="InterPro" id="IPR048993">
    <property type="entry name" value="SSRP1-like_PH1"/>
</dbReference>
<dbReference type="PANTHER" id="PTHR45849">
    <property type="entry name" value="FACT COMPLEX SUBUNIT SSRP1"/>
    <property type="match status" value="1"/>
</dbReference>
<dbReference type="InterPro" id="IPR000969">
    <property type="entry name" value="SSRP1/POB3"/>
</dbReference>
<dbReference type="FunFam" id="2.30.29.30:FF:000298">
    <property type="entry name" value="FACT complex subunit SSRP1"/>
    <property type="match status" value="1"/>
</dbReference>
<organism evidence="15 16">
    <name type="scientific">Panicum hallii var. hallii</name>
    <dbReference type="NCBI Taxonomy" id="1504633"/>
    <lineage>
        <taxon>Eukaryota</taxon>
        <taxon>Viridiplantae</taxon>
        <taxon>Streptophyta</taxon>
        <taxon>Embryophyta</taxon>
        <taxon>Tracheophyta</taxon>
        <taxon>Spermatophyta</taxon>
        <taxon>Magnoliopsida</taxon>
        <taxon>Liliopsida</taxon>
        <taxon>Poales</taxon>
        <taxon>Poaceae</taxon>
        <taxon>PACMAD clade</taxon>
        <taxon>Panicoideae</taxon>
        <taxon>Panicodae</taxon>
        <taxon>Paniceae</taxon>
        <taxon>Panicinae</taxon>
        <taxon>Panicum</taxon>
        <taxon>Panicum sect. Panicum</taxon>
    </lineage>
</organism>
<evidence type="ECO:0000256" key="1">
    <source>
        <dbReference type="ARBA" id="ARBA00010060"/>
    </source>
</evidence>
<dbReference type="SUPFAM" id="SSF50729">
    <property type="entry name" value="PH domain-like"/>
    <property type="match status" value="1"/>
</dbReference>
<reference evidence="15 16" key="1">
    <citation type="submission" date="2018-04" db="EMBL/GenBank/DDBJ databases">
        <title>WGS assembly of Panicum hallii var. hallii HAL2.</title>
        <authorList>
            <person name="Lovell J."/>
            <person name="Jenkins J."/>
            <person name="Lowry D."/>
            <person name="Mamidi S."/>
            <person name="Sreedasyam A."/>
            <person name="Weng X."/>
            <person name="Barry K."/>
            <person name="Bonette J."/>
            <person name="Campitelli B."/>
            <person name="Daum C."/>
            <person name="Gordon S."/>
            <person name="Gould B."/>
            <person name="Lipzen A."/>
            <person name="MacQueen A."/>
            <person name="Palacio-Mejia J."/>
            <person name="Plott C."/>
            <person name="Shakirov E."/>
            <person name="Shu S."/>
            <person name="Yoshinaga Y."/>
            <person name="Zane M."/>
            <person name="Rokhsar D."/>
            <person name="Grimwood J."/>
            <person name="Schmutz J."/>
            <person name="Juenger T."/>
        </authorList>
    </citation>
    <scope>NUCLEOTIDE SEQUENCE [LARGE SCALE GENOMIC DNA]</scope>
    <source>
        <strain evidence="16">cv. HAL2</strain>
    </source>
</reference>
<evidence type="ECO:0000256" key="6">
    <source>
        <dbReference type="ARBA" id="ARBA00023015"/>
    </source>
</evidence>
<proteinExistence type="inferred from homology"/>
<dbReference type="Gene3D" id="2.30.29.30">
    <property type="entry name" value="Pleckstrin-homology domain (PH domain)/Phosphotyrosine-binding domain (PTB)"/>
    <property type="match status" value="2"/>
</dbReference>
<dbReference type="GO" id="GO:0035101">
    <property type="term" value="C:FACT complex"/>
    <property type="evidence" value="ECO:0007669"/>
    <property type="project" value="TreeGrafter"/>
</dbReference>
<comment type="subcellular location">
    <subcellularLocation>
        <location evidence="12">Nucleus</location>
    </subcellularLocation>
    <subcellularLocation>
        <location evidence="12">Chromosome</location>
    </subcellularLocation>
</comment>
<dbReference type="Pfam" id="PF17292">
    <property type="entry name" value="POB3_N"/>
    <property type="match status" value="1"/>
</dbReference>
<evidence type="ECO:0000256" key="12">
    <source>
        <dbReference type="RuleBase" id="RU364013"/>
    </source>
</evidence>
<dbReference type="GO" id="GO:0006260">
    <property type="term" value="P:DNA replication"/>
    <property type="evidence" value="ECO:0007669"/>
    <property type="project" value="UniProtKB-KW"/>
</dbReference>
<evidence type="ECO:0000256" key="7">
    <source>
        <dbReference type="ARBA" id="ARBA00023125"/>
    </source>
</evidence>
<feature type="domain" description="HMG box" evidence="14">
    <location>
        <begin position="495"/>
        <end position="556"/>
    </location>
</feature>
<dbReference type="AlphaFoldDB" id="A0A2T7E8Y3"/>
<evidence type="ECO:0000256" key="2">
    <source>
        <dbReference type="ARBA" id="ARBA00011111"/>
    </source>
</evidence>
<evidence type="ECO:0000256" key="4">
    <source>
        <dbReference type="ARBA" id="ARBA00022705"/>
    </source>
</evidence>
<evidence type="ECO:0000313" key="15">
    <source>
        <dbReference type="EMBL" id="PUZ64295.1"/>
    </source>
</evidence>
<dbReference type="GO" id="GO:0042393">
    <property type="term" value="F:histone binding"/>
    <property type="evidence" value="ECO:0007669"/>
    <property type="project" value="TreeGrafter"/>
</dbReference>
<evidence type="ECO:0000256" key="9">
    <source>
        <dbReference type="ARBA" id="ARBA00023204"/>
    </source>
</evidence>
<protein>
    <recommendedName>
        <fullName evidence="12">FACT complex subunit SSRP1</fullName>
    </recommendedName>
</protein>
<dbReference type="STRING" id="1504633.A0A2T7E8Y3"/>
<evidence type="ECO:0000256" key="11">
    <source>
        <dbReference type="PROSITE-ProRule" id="PRU00267"/>
    </source>
</evidence>
<feature type="compositionally biased region" description="Polar residues" evidence="13">
    <location>
        <begin position="501"/>
        <end position="511"/>
    </location>
</feature>
<dbReference type="InterPro" id="IPR038167">
    <property type="entry name" value="SSRP1_sf"/>
</dbReference>
<dbReference type="GO" id="GO:0003677">
    <property type="term" value="F:DNA binding"/>
    <property type="evidence" value="ECO:0007669"/>
    <property type="project" value="UniProtKB-UniRule"/>
</dbReference>